<dbReference type="Pfam" id="PF00129">
    <property type="entry name" value="MHC_I"/>
    <property type="match status" value="1"/>
</dbReference>
<evidence type="ECO:0000313" key="6">
    <source>
        <dbReference type="EMBL" id="KAI5618544.1"/>
    </source>
</evidence>
<dbReference type="Proteomes" id="UP001205998">
    <property type="component" value="Unassembled WGS sequence"/>
</dbReference>
<dbReference type="PANTHER" id="PTHR16675:SF237">
    <property type="entry name" value="MHC CLASS I ANTIGEN TRANSCRIPT VARIANT 1-RELATED"/>
    <property type="match status" value="1"/>
</dbReference>
<proteinExistence type="inferred from homology"/>
<feature type="signal peptide" evidence="4">
    <location>
        <begin position="1"/>
        <end position="19"/>
    </location>
</feature>
<keyword evidence="1" id="KW-0325">Glycoprotein</keyword>
<dbReference type="FunFam" id="3.30.500.10:FF:000001">
    <property type="entry name" value="H-2 class I histocompatibility antigen, alpha chain"/>
    <property type="match status" value="1"/>
</dbReference>
<feature type="non-terminal residue" evidence="6">
    <location>
        <position position="1"/>
    </location>
</feature>
<dbReference type="InterPro" id="IPR013783">
    <property type="entry name" value="Ig-like_fold"/>
</dbReference>
<dbReference type="EMBL" id="MU551694">
    <property type="protein sequence ID" value="KAI5618544.1"/>
    <property type="molecule type" value="Genomic_DNA"/>
</dbReference>
<dbReference type="CDD" id="cd07698">
    <property type="entry name" value="IgC1_MHC_I_alpha3"/>
    <property type="match status" value="1"/>
</dbReference>
<dbReference type="InterPro" id="IPR001039">
    <property type="entry name" value="MHC_I_a_a1/a2"/>
</dbReference>
<keyword evidence="3" id="KW-0812">Transmembrane</keyword>
<dbReference type="InterPro" id="IPR050208">
    <property type="entry name" value="MHC_class-I_related"/>
</dbReference>
<keyword evidence="7" id="KW-1185">Reference proteome</keyword>
<feature type="non-terminal residue" evidence="6">
    <location>
        <position position="337"/>
    </location>
</feature>
<dbReference type="SUPFAM" id="SSF48726">
    <property type="entry name" value="Immunoglobulin"/>
    <property type="match status" value="1"/>
</dbReference>
<keyword evidence="3" id="KW-0472">Membrane</keyword>
<evidence type="ECO:0000256" key="2">
    <source>
        <dbReference type="RuleBase" id="RU004439"/>
    </source>
</evidence>
<dbReference type="InterPro" id="IPR011162">
    <property type="entry name" value="MHC_I/II-like_Ag-recog"/>
</dbReference>
<accession>A0AAD5AKR1</accession>
<dbReference type="GO" id="GO:0006955">
    <property type="term" value="P:immune response"/>
    <property type="evidence" value="ECO:0007669"/>
    <property type="project" value="TreeGrafter"/>
</dbReference>
<name>A0AAD5AKR1_SILAS</name>
<dbReference type="InterPro" id="IPR007110">
    <property type="entry name" value="Ig-like_dom"/>
</dbReference>
<evidence type="ECO:0000256" key="4">
    <source>
        <dbReference type="SAM" id="SignalP"/>
    </source>
</evidence>
<dbReference type="Gene3D" id="2.60.40.10">
    <property type="entry name" value="Immunoglobulins"/>
    <property type="match status" value="1"/>
</dbReference>
<feature type="domain" description="Ig-like" evidence="5">
    <location>
        <begin position="203"/>
        <end position="289"/>
    </location>
</feature>
<evidence type="ECO:0000259" key="5">
    <source>
        <dbReference type="PROSITE" id="PS50835"/>
    </source>
</evidence>
<dbReference type="Gene3D" id="3.30.500.10">
    <property type="entry name" value="MHC class I-like antigen recognition-like"/>
    <property type="match status" value="1"/>
</dbReference>
<protein>
    <submittedName>
        <fullName evidence="6">Major histocompatibility complex class I UXA2</fullName>
    </submittedName>
</protein>
<reference evidence="6" key="1">
    <citation type="submission" date="2018-07" db="EMBL/GenBank/DDBJ databases">
        <title>Comparative genomics of catfishes provides insights into carnivory and benthic adaptation.</title>
        <authorList>
            <person name="Zhang Y."/>
            <person name="Wang D."/>
            <person name="Peng Z."/>
            <person name="Zheng S."/>
            <person name="Shao F."/>
            <person name="Tao W."/>
        </authorList>
    </citation>
    <scope>NUCLEOTIDE SEQUENCE</scope>
    <source>
        <strain evidence="6">Chongqing</strain>
    </source>
</reference>
<feature type="chain" id="PRO_5041994834" evidence="4">
    <location>
        <begin position="20"/>
        <end position="337"/>
    </location>
</feature>
<organism evidence="6 7">
    <name type="scientific">Silurus asotus</name>
    <name type="common">Amur catfish</name>
    <name type="synonym">Parasilurus asotus</name>
    <dbReference type="NCBI Taxonomy" id="30991"/>
    <lineage>
        <taxon>Eukaryota</taxon>
        <taxon>Metazoa</taxon>
        <taxon>Chordata</taxon>
        <taxon>Craniata</taxon>
        <taxon>Vertebrata</taxon>
        <taxon>Euteleostomi</taxon>
        <taxon>Actinopterygii</taxon>
        <taxon>Neopterygii</taxon>
        <taxon>Teleostei</taxon>
        <taxon>Ostariophysi</taxon>
        <taxon>Siluriformes</taxon>
        <taxon>Siluridae</taxon>
        <taxon>Silurus</taxon>
    </lineage>
</organism>
<evidence type="ECO:0000256" key="1">
    <source>
        <dbReference type="ARBA" id="ARBA00023180"/>
    </source>
</evidence>
<dbReference type="PROSITE" id="PS50835">
    <property type="entry name" value="IG_LIKE"/>
    <property type="match status" value="1"/>
</dbReference>
<comment type="caution">
    <text evidence="6">The sequence shown here is derived from an EMBL/GenBank/DDBJ whole genome shotgun (WGS) entry which is preliminary data.</text>
</comment>
<dbReference type="InterPro" id="IPR036179">
    <property type="entry name" value="Ig-like_dom_sf"/>
</dbReference>
<evidence type="ECO:0000313" key="7">
    <source>
        <dbReference type="Proteomes" id="UP001205998"/>
    </source>
</evidence>
<dbReference type="PANTHER" id="PTHR16675">
    <property type="entry name" value="MHC CLASS I-RELATED"/>
    <property type="match status" value="1"/>
</dbReference>
<gene>
    <name evidence="6" type="ORF">C0J50_21936</name>
</gene>
<dbReference type="GO" id="GO:0005615">
    <property type="term" value="C:extracellular space"/>
    <property type="evidence" value="ECO:0007669"/>
    <property type="project" value="TreeGrafter"/>
</dbReference>
<dbReference type="Pfam" id="PF07654">
    <property type="entry name" value="C1-set"/>
    <property type="match status" value="1"/>
</dbReference>
<feature type="transmembrane region" description="Helical" evidence="3">
    <location>
        <begin position="308"/>
        <end position="331"/>
    </location>
</feature>
<dbReference type="InterPro" id="IPR003597">
    <property type="entry name" value="Ig_C1-set"/>
</dbReference>
<dbReference type="InterPro" id="IPR011161">
    <property type="entry name" value="MHC_I-like_Ag-recog"/>
</dbReference>
<dbReference type="PRINTS" id="PR01638">
    <property type="entry name" value="MHCCLASSI"/>
</dbReference>
<keyword evidence="3" id="KW-1133">Transmembrane helix</keyword>
<dbReference type="InterPro" id="IPR037055">
    <property type="entry name" value="MHC_I-like_Ag-recog_sf"/>
</dbReference>
<sequence>IMEVLLLLFTLLNIHLSSAVPHTLWYRYTAVTSGGTFPEFTVVGLVDGEEFVYYDSNIRKMIPKTEWIKKIGTSYPQYWEQETQRMQDQQARFQNAMNTAVQSFRHTAGVHTLQRMYGCELYDNGTKRGHDQLGYDGEDLISLDMSSQTWTEASIRSRTFMNKWGSLGINPKFQKSYLEMECISWLKQYLGYSRDTLERKVPPEASFFQRDPSSPEVVCHATGFSPNPVDISWQKDGQVVHENVLLGETLPNGDGSFQKRIVLKVSAEELQKHNYTCVIQHSSLEKEMVLPFERFGNERGILKDGGQIGTIVGVVVALAVLIAGFAGIVIWKKKNSS</sequence>
<comment type="similarity">
    <text evidence="2">Belongs to the MHC class I family.</text>
</comment>
<dbReference type="AlphaFoldDB" id="A0AAD5AKR1"/>
<dbReference type="SUPFAM" id="SSF54452">
    <property type="entry name" value="MHC antigen-recognition domain"/>
    <property type="match status" value="1"/>
</dbReference>
<evidence type="ECO:0000256" key="3">
    <source>
        <dbReference type="SAM" id="Phobius"/>
    </source>
</evidence>
<dbReference type="SMART" id="SM00407">
    <property type="entry name" value="IGc1"/>
    <property type="match status" value="1"/>
</dbReference>
<keyword evidence="4" id="KW-0732">Signal</keyword>
<dbReference type="GO" id="GO:0009897">
    <property type="term" value="C:external side of plasma membrane"/>
    <property type="evidence" value="ECO:0007669"/>
    <property type="project" value="TreeGrafter"/>
</dbReference>